<dbReference type="SUPFAM" id="SSF55961">
    <property type="entry name" value="Bet v1-like"/>
    <property type="match status" value="1"/>
</dbReference>
<dbReference type="CDD" id="cd07821">
    <property type="entry name" value="PYR_PYL_RCAR_like"/>
    <property type="match status" value="1"/>
</dbReference>
<evidence type="ECO:0000313" key="1">
    <source>
        <dbReference type="EMBL" id="QIV82226.1"/>
    </source>
</evidence>
<reference evidence="1 2" key="1">
    <citation type="submission" date="2019-04" db="EMBL/GenBank/DDBJ databases">
        <title>Draft, Whole-Genome Sequence of the Anthracene-degrading Mycobacterium frederiksbergense LB501T, Isolated from a Polycyclic Aromatic Hydrocarbon (PAH)-Contaminated Soil.</title>
        <authorList>
            <person name="Augelletti F."/>
        </authorList>
    </citation>
    <scope>NUCLEOTIDE SEQUENCE [LARGE SCALE GENOMIC DNA]</scope>
    <source>
        <strain evidence="1 2">LB 501T</strain>
    </source>
</reference>
<evidence type="ECO:0000313" key="2">
    <source>
        <dbReference type="Proteomes" id="UP000501849"/>
    </source>
</evidence>
<name>A0A6H0S4Y4_9MYCO</name>
<dbReference type="InterPro" id="IPR023393">
    <property type="entry name" value="START-like_dom_sf"/>
</dbReference>
<sequence>MWFMHVTAKATVNVPIDTVWATLTDHVGMAGWGPGVKVTLGKPGTPDPNGLGAVRRIGTPGPGPDIVEEVVTFDAPHVFGYKALSGTPFPGYTGEVRLTEAGTSTHIEYTIGSTATFPLVKIPLAGIGQVLLRLLVRASSRA</sequence>
<accession>A0A6H0S4Y4</accession>
<organism evidence="1 2">
    <name type="scientific">Mycolicibacterium frederiksbergense</name>
    <dbReference type="NCBI Taxonomy" id="117567"/>
    <lineage>
        <taxon>Bacteria</taxon>
        <taxon>Bacillati</taxon>
        <taxon>Actinomycetota</taxon>
        <taxon>Actinomycetes</taxon>
        <taxon>Mycobacteriales</taxon>
        <taxon>Mycobacteriaceae</taxon>
        <taxon>Mycolicibacterium</taxon>
    </lineage>
</organism>
<dbReference type="EMBL" id="CP038799">
    <property type="protein sequence ID" value="QIV82226.1"/>
    <property type="molecule type" value="Genomic_DNA"/>
</dbReference>
<gene>
    <name evidence="1" type="ORF">EXE63_16065</name>
</gene>
<dbReference type="InterPro" id="IPR019587">
    <property type="entry name" value="Polyketide_cyclase/dehydratase"/>
</dbReference>
<protein>
    <submittedName>
        <fullName evidence="1">SRPBCC family protein</fullName>
    </submittedName>
</protein>
<dbReference type="Proteomes" id="UP000501849">
    <property type="component" value="Chromosome"/>
</dbReference>
<dbReference type="AlphaFoldDB" id="A0A6H0S4Y4"/>
<dbReference type="Pfam" id="PF10604">
    <property type="entry name" value="Polyketide_cyc2"/>
    <property type="match status" value="1"/>
</dbReference>
<proteinExistence type="predicted"/>
<keyword evidence="2" id="KW-1185">Reference proteome</keyword>
<dbReference type="KEGG" id="mfre:EXE63_16065"/>
<dbReference type="Gene3D" id="3.30.530.20">
    <property type="match status" value="1"/>
</dbReference>